<comment type="function">
    <text evidence="6">Catalyzes the 2'-O-methylation of the ribose of cytidine 1402 (C1402) in 16S rRNA.</text>
</comment>
<dbReference type="AlphaFoldDB" id="A0A1F4VNG0"/>
<organism evidence="8 9">
    <name type="scientific">candidate division WWE3 bacterium RIFCSPLOWO2_01_FULL_42_11</name>
    <dbReference type="NCBI Taxonomy" id="1802627"/>
    <lineage>
        <taxon>Bacteria</taxon>
        <taxon>Katanobacteria</taxon>
    </lineage>
</organism>
<dbReference type="CDD" id="cd11648">
    <property type="entry name" value="RsmI"/>
    <property type="match status" value="1"/>
</dbReference>
<dbReference type="EC" id="2.1.1.198" evidence="6"/>
<evidence type="ECO:0000256" key="2">
    <source>
        <dbReference type="ARBA" id="ARBA00022552"/>
    </source>
</evidence>
<dbReference type="GO" id="GO:0070677">
    <property type="term" value="F:rRNA (cytosine-2'-O-)-methyltransferase activity"/>
    <property type="evidence" value="ECO:0007669"/>
    <property type="project" value="UniProtKB-UniRule"/>
</dbReference>
<keyword evidence="1 6" id="KW-0963">Cytoplasm</keyword>
<evidence type="ECO:0000256" key="4">
    <source>
        <dbReference type="ARBA" id="ARBA00022679"/>
    </source>
</evidence>
<feature type="domain" description="Tetrapyrrole methylase" evidence="7">
    <location>
        <begin position="11"/>
        <end position="211"/>
    </location>
</feature>
<dbReference type="InterPro" id="IPR014777">
    <property type="entry name" value="4pyrrole_Mease_sub1"/>
</dbReference>
<evidence type="ECO:0000256" key="6">
    <source>
        <dbReference type="HAMAP-Rule" id="MF_01877"/>
    </source>
</evidence>
<protein>
    <recommendedName>
        <fullName evidence="6">Ribosomal RNA small subunit methyltransferase I</fullName>
        <ecNumber evidence="6">2.1.1.198</ecNumber>
    </recommendedName>
    <alternativeName>
        <fullName evidence="6">16S rRNA 2'-O-ribose C1402 methyltransferase</fullName>
    </alternativeName>
    <alternativeName>
        <fullName evidence="6">rRNA (cytidine-2'-O-)-methyltransferase RsmI</fullName>
    </alternativeName>
</protein>
<reference evidence="8 9" key="1">
    <citation type="journal article" date="2016" name="Nat. Commun.">
        <title>Thousands of microbial genomes shed light on interconnected biogeochemical processes in an aquifer system.</title>
        <authorList>
            <person name="Anantharaman K."/>
            <person name="Brown C.T."/>
            <person name="Hug L.A."/>
            <person name="Sharon I."/>
            <person name="Castelle C.J."/>
            <person name="Probst A.J."/>
            <person name="Thomas B.C."/>
            <person name="Singh A."/>
            <person name="Wilkins M.J."/>
            <person name="Karaoz U."/>
            <person name="Brodie E.L."/>
            <person name="Williams K.H."/>
            <person name="Hubbard S.S."/>
            <person name="Banfield J.F."/>
        </authorList>
    </citation>
    <scope>NUCLEOTIDE SEQUENCE [LARGE SCALE GENOMIC DNA]</scope>
</reference>
<dbReference type="InterPro" id="IPR008189">
    <property type="entry name" value="rRNA_ssu_MeTfrase_I"/>
</dbReference>
<dbReference type="NCBIfam" id="TIGR00096">
    <property type="entry name" value="16S rRNA (cytidine(1402)-2'-O)-methyltransferase"/>
    <property type="match status" value="1"/>
</dbReference>
<keyword evidence="5 6" id="KW-0949">S-adenosyl-L-methionine</keyword>
<keyword evidence="3 6" id="KW-0489">Methyltransferase</keyword>
<dbReference type="EMBL" id="MEVK01000034">
    <property type="protein sequence ID" value="OGC58575.1"/>
    <property type="molecule type" value="Genomic_DNA"/>
</dbReference>
<dbReference type="GO" id="GO:0005737">
    <property type="term" value="C:cytoplasm"/>
    <property type="evidence" value="ECO:0007669"/>
    <property type="project" value="UniProtKB-SubCell"/>
</dbReference>
<evidence type="ECO:0000259" key="7">
    <source>
        <dbReference type="Pfam" id="PF00590"/>
    </source>
</evidence>
<proteinExistence type="inferred from homology"/>
<dbReference type="InterPro" id="IPR014776">
    <property type="entry name" value="4pyrrole_Mease_sub2"/>
</dbReference>
<dbReference type="InterPro" id="IPR000878">
    <property type="entry name" value="4pyrrol_Mease"/>
</dbReference>
<evidence type="ECO:0000256" key="3">
    <source>
        <dbReference type="ARBA" id="ARBA00022603"/>
    </source>
</evidence>
<dbReference type="SUPFAM" id="SSF53790">
    <property type="entry name" value="Tetrapyrrole methylase"/>
    <property type="match status" value="1"/>
</dbReference>
<evidence type="ECO:0000313" key="8">
    <source>
        <dbReference type="EMBL" id="OGC58575.1"/>
    </source>
</evidence>
<dbReference type="PIRSF" id="PIRSF005917">
    <property type="entry name" value="MTase_YraL"/>
    <property type="match status" value="1"/>
</dbReference>
<evidence type="ECO:0000313" key="9">
    <source>
        <dbReference type="Proteomes" id="UP000178964"/>
    </source>
</evidence>
<dbReference type="Gene3D" id="3.40.1010.10">
    <property type="entry name" value="Cobalt-precorrin-4 Transmethylase, Domain 1"/>
    <property type="match status" value="1"/>
</dbReference>
<dbReference type="PANTHER" id="PTHR46111:SF1">
    <property type="entry name" value="RIBOSOMAL RNA SMALL SUBUNIT METHYLTRANSFERASE I"/>
    <property type="match status" value="1"/>
</dbReference>
<evidence type="ECO:0000256" key="1">
    <source>
        <dbReference type="ARBA" id="ARBA00022490"/>
    </source>
</evidence>
<comment type="catalytic activity">
    <reaction evidence="6">
        <text>cytidine(1402) in 16S rRNA + S-adenosyl-L-methionine = 2'-O-methylcytidine(1402) in 16S rRNA + S-adenosyl-L-homocysteine + H(+)</text>
        <dbReference type="Rhea" id="RHEA:42924"/>
        <dbReference type="Rhea" id="RHEA-COMP:10285"/>
        <dbReference type="Rhea" id="RHEA-COMP:10286"/>
        <dbReference type="ChEBI" id="CHEBI:15378"/>
        <dbReference type="ChEBI" id="CHEBI:57856"/>
        <dbReference type="ChEBI" id="CHEBI:59789"/>
        <dbReference type="ChEBI" id="CHEBI:74495"/>
        <dbReference type="ChEBI" id="CHEBI:82748"/>
        <dbReference type="EC" id="2.1.1.198"/>
    </reaction>
</comment>
<dbReference type="Proteomes" id="UP000178964">
    <property type="component" value="Unassembled WGS sequence"/>
</dbReference>
<evidence type="ECO:0000256" key="5">
    <source>
        <dbReference type="ARBA" id="ARBA00022691"/>
    </source>
</evidence>
<dbReference type="InterPro" id="IPR035996">
    <property type="entry name" value="4pyrrol_Methylase_sf"/>
</dbReference>
<keyword evidence="4 6" id="KW-0808">Transferase</keyword>
<gene>
    <name evidence="6" type="primary">rsmI</name>
    <name evidence="8" type="ORF">A3A70_02180</name>
</gene>
<dbReference type="PANTHER" id="PTHR46111">
    <property type="entry name" value="RIBOSOMAL RNA SMALL SUBUNIT METHYLTRANSFERASE I"/>
    <property type="match status" value="1"/>
</dbReference>
<accession>A0A1F4VNG0</accession>
<dbReference type="Pfam" id="PF00590">
    <property type="entry name" value="TP_methylase"/>
    <property type="match status" value="1"/>
</dbReference>
<comment type="similarity">
    <text evidence="6">Belongs to the methyltransferase superfamily. RsmI family.</text>
</comment>
<dbReference type="Gene3D" id="3.30.950.10">
    <property type="entry name" value="Methyltransferase, Cobalt-precorrin-4 Transmethylase, Domain 2"/>
    <property type="match status" value="1"/>
</dbReference>
<dbReference type="STRING" id="1802627.A3A70_02180"/>
<dbReference type="HAMAP" id="MF_01877">
    <property type="entry name" value="16SrRNA_methyltr_I"/>
    <property type="match status" value="1"/>
</dbReference>
<comment type="subcellular location">
    <subcellularLocation>
        <location evidence="6">Cytoplasm</location>
    </subcellularLocation>
</comment>
<name>A0A1F4VNG0_UNCKA</name>
<comment type="caution">
    <text evidence="8">The sequence shown here is derived from an EMBL/GenBank/DDBJ whole genome shotgun (WGS) entry which is preliminary data.</text>
</comment>
<keyword evidence="2 6" id="KW-0698">rRNA processing</keyword>
<sequence length="236" mass="25531">MDPKNIITPGLYLIPTPIGNLADMTLRAIDVLKQLNVLYCEDTRTSGVLLKSYDIRIPKLSILNDHNESQKVTEITDLIKSDQMVGIMSDAGTPLMNDPGYKIVRGTIDADLPVISLPGASSVTTALVASGLPVHEYLFIGFLPPKSGKRVHELESLKPIMVGRGLSVVAFESPHRILHTLKDLESVFGSGLSCALCIELTKKFERIVRGTPTGLLDQLGKGKVKGEIVLVMSVSS</sequence>